<feature type="transmembrane region" description="Helical" evidence="8">
    <location>
        <begin position="384"/>
        <end position="406"/>
    </location>
</feature>
<feature type="transmembrane region" description="Helical" evidence="8">
    <location>
        <begin position="55"/>
        <end position="73"/>
    </location>
</feature>
<reference evidence="9 10" key="1">
    <citation type="journal article" date="2019" name="Emerg. Microbes Infect.">
        <title>Comprehensive subspecies identification of 175 nontuberculous mycobacteria species based on 7547 genomic profiles.</title>
        <authorList>
            <person name="Matsumoto Y."/>
            <person name="Kinjo T."/>
            <person name="Motooka D."/>
            <person name="Nabeya D."/>
            <person name="Jung N."/>
            <person name="Uechi K."/>
            <person name="Horii T."/>
            <person name="Iida T."/>
            <person name="Fujita J."/>
            <person name="Nakamura S."/>
        </authorList>
    </citation>
    <scope>NUCLEOTIDE SEQUENCE [LARGE SCALE GENOMIC DNA]</scope>
    <source>
        <strain evidence="9 10">JCM 6399</strain>
    </source>
</reference>
<dbReference type="AlphaFoldDB" id="A0A9W4FID0"/>
<evidence type="ECO:0000256" key="8">
    <source>
        <dbReference type="SAM" id="Phobius"/>
    </source>
</evidence>
<dbReference type="InterPro" id="IPR050367">
    <property type="entry name" value="APC_superfamily"/>
</dbReference>
<protein>
    <submittedName>
        <fullName evidence="9">Amino acid transporter</fullName>
    </submittedName>
</protein>
<dbReference type="RefSeq" id="WP_163735936.1">
    <property type="nucleotide sequence ID" value="NZ_AP022601.1"/>
</dbReference>
<feature type="transmembrane region" description="Helical" evidence="8">
    <location>
        <begin position="248"/>
        <end position="269"/>
    </location>
</feature>
<gene>
    <name evidence="9" type="ORF">MGALJ_56950</name>
</gene>
<evidence type="ECO:0000256" key="7">
    <source>
        <dbReference type="ARBA" id="ARBA00023136"/>
    </source>
</evidence>
<feature type="transmembrane region" description="Helical" evidence="8">
    <location>
        <begin position="351"/>
        <end position="372"/>
    </location>
</feature>
<dbReference type="PIRSF" id="PIRSF006060">
    <property type="entry name" value="AA_transporter"/>
    <property type="match status" value="1"/>
</dbReference>
<dbReference type="PANTHER" id="PTHR42770:SF7">
    <property type="entry name" value="MEMBRANE PROTEIN"/>
    <property type="match status" value="1"/>
</dbReference>
<dbReference type="Gene3D" id="1.20.1740.10">
    <property type="entry name" value="Amino acid/polyamine transporter I"/>
    <property type="match status" value="1"/>
</dbReference>
<comment type="subcellular location">
    <subcellularLocation>
        <location evidence="2">Cell membrane</location>
        <topology evidence="2">Multi-pass membrane protein</topology>
    </subcellularLocation>
</comment>
<dbReference type="Proteomes" id="UP000465785">
    <property type="component" value="Chromosome"/>
</dbReference>
<keyword evidence="6 8" id="KW-1133">Transmembrane helix</keyword>
<proteinExistence type="inferred from homology"/>
<evidence type="ECO:0000313" key="10">
    <source>
        <dbReference type="Proteomes" id="UP000465785"/>
    </source>
</evidence>
<keyword evidence="7 8" id="KW-0472">Membrane</keyword>
<feature type="transmembrane region" description="Helical" evidence="8">
    <location>
        <begin position="138"/>
        <end position="157"/>
    </location>
</feature>
<dbReference type="GO" id="GO:0005886">
    <property type="term" value="C:plasma membrane"/>
    <property type="evidence" value="ECO:0007669"/>
    <property type="project" value="UniProtKB-SubCell"/>
</dbReference>
<dbReference type="EMBL" id="AP022601">
    <property type="protein sequence ID" value="BBY96026.1"/>
    <property type="molecule type" value="Genomic_DNA"/>
</dbReference>
<feature type="transmembrane region" description="Helical" evidence="8">
    <location>
        <begin position="20"/>
        <end position="48"/>
    </location>
</feature>
<evidence type="ECO:0000313" key="9">
    <source>
        <dbReference type="EMBL" id="BBY96026.1"/>
    </source>
</evidence>
<comment type="function">
    <text evidence="1">Probable amino-acid or metabolite transport protein.</text>
</comment>
<feature type="transmembrane region" description="Helical" evidence="8">
    <location>
        <begin position="169"/>
        <end position="191"/>
    </location>
</feature>
<keyword evidence="4" id="KW-1003">Cell membrane</keyword>
<keyword evidence="10" id="KW-1185">Reference proteome</keyword>
<keyword evidence="5 8" id="KW-0812">Transmembrane</keyword>
<feature type="transmembrane region" description="Helical" evidence="8">
    <location>
        <begin position="418"/>
        <end position="439"/>
    </location>
</feature>
<feature type="transmembrane region" description="Helical" evidence="8">
    <location>
        <begin position="97"/>
        <end position="126"/>
    </location>
</feature>
<evidence type="ECO:0000256" key="1">
    <source>
        <dbReference type="ARBA" id="ARBA00002249"/>
    </source>
</evidence>
<feature type="transmembrane region" description="Helical" evidence="8">
    <location>
        <begin position="203"/>
        <end position="228"/>
    </location>
</feature>
<dbReference type="GO" id="GO:0022857">
    <property type="term" value="F:transmembrane transporter activity"/>
    <property type="evidence" value="ECO:0007669"/>
    <property type="project" value="InterPro"/>
</dbReference>
<dbReference type="PANTHER" id="PTHR42770">
    <property type="entry name" value="AMINO ACID TRANSPORTER-RELATED"/>
    <property type="match status" value="1"/>
</dbReference>
<dbReference type="KEGG" id="mgau:MGALJ_56950"/>
<evidence type="ECO:0000256" key="4">
    <source>
        <dbReference type="ARBA" id="ARBA00022475"/>
    </source>
</evidence>
<evidence type="ECO:0000256" key="2">
    <source>
        <dbReference type="ARBA" id="ARBA00004651"/>
    </source>
</evidence>
<organism evidence="9 10">
    <name type="scientific">Mycobacterium gallinarum</name>
    <dbReference type="NCBI Taxonomy" id="39689"/>
    <lineage>
        <taxon>Bacteria</taxon>
        <taxon>Bacillati</taxon>
        <taxon>Actinomycetota</taxon>
        <taxon>Actinomycetes</taxon>
        <taxon>Mycobacteriales</taxon>
        <taxon>Mycobacteriaceae</taxon>
        <taxon>Mycobacterium</taxon>
    </lineage>
</organism>
<sequence length="502" mass="52962">MAIKEPDAPAVGDKGLQAGALGLVGNIVIGLAAVAPAYSLAATLGYVVLAVGDKAPSMFVLAFIPMLLVAFAYKELSQDTPDCGTTFTWGTKAFGPWIGWIGGWGLAVSAIIVLANVAEIAAIYLFKFLGLDDLAENILAKVLLGAFFIIAMTLISARGIVVSERFQNVLIAIQFGVLVIVSIIALIRVFSGTAGAQAITPQLSWLWPSGLDMSSIAAAIILCIFIYWGWDACLAVGEETKDPGRTPGIAAVITTLILVCTYVLVAYAVQSFSGFSEVGIGLNNPMNTDDVLTVLGKPVAGTIAASLLLLTVSVSALSSTQTTILPTARGTLSMAVYEAIPKRFSNVHPRYMTPAFGTIVMGLAALFFYLLLTFLSENALADSVASLGLAVAFYYGITAFACVWYFRRTLFTSVRNLFFRGVFPLIGGLAMAAAFGISAKDMIAPDYGYTAFGPIGGVFVLGVGMLVLGIPLMLACFAFGTKRFFRGETLNANTEVKVPDVF</sequence>
<evidence type="ECO:0000256" key="5">
    <source>
        <dbReference type="ARBA" id="ARBA00022692"/>
    </source>
</evidence>
<accession>A0A9W4FID0</accession>
<evidence type="ECO:0000256" key="6">
    <source>
        <dbReference type="ARBA" id="ARBA00022989"/>
    </source>
</evidence>
<evidence type="ECO:0000256" key="3">
    <source>
        <dbReference type="ARBA" id="ARBA00009523"/>
    </source>
</evidence>
<dbReference type="Pfam" id="PF13520">
    <property type="entry name" value="AA_permease_2"/>
    <property type="match status" value="1"/>
</dbReference>
<comment type="similarity">
    <text evidence="3">Belongs to the amino acid-polyamine-organocation (APC) superfamily.</text>
</comment>
<name>A0A9W4FID0_9MYCO</name>
<feature type="transmembrane region" description="Helical" evidence="8">
    <location>
        <begin position="451"/>
        <end position="479"/>
    </location>
</feature>
<dbReference type="InterPro" id="IPR002293">
    <property type="entry name" value="AA/rel_permease1"/>
</dbReference>